<dbReference type="RefSeq" id="WP_209142166.1">
    <property type="nucleotide sequence ID" value="NZ_JAGHKP010000001.1"/>
</dbReference>
<dbReference type="InterPro" id="IPR027417">
    <property type="entry name" value="P-loop_NTPase"/>
</dbReference>
<reference evidence="6" key="1">
    <citation type="submission" date="2021-03" db="EMBL/GenBank/DDBJ databases">
        <title>Assistant Professor.</title>
        <authorList>
            <person name="Huq M.A."/>
        </authorList>
    </citation>
    <scope>NUCLEOTIDE SEQUENCE [LARGE SCALE GENOMIC DNA]</scope>
    <source>
        <strain evidence="6">MAH-28</strain>
    </source>
</reference>
<evidence type="ECO:0000256" key="2">
    <source>
        <dbReference type="ARBA" id="ARBA00022741"/>
    </source>
</evidence>
<organism evidence="5 6">
    <name type="scientific">Chitinophaga chungangae</name>
    <dbReference type="NCBI Taxonomy" id="2821488"/>
    <lineage>
        <taxon>Bacteria</taxon>
        <taxon>Pseudomonadati</taxon>
        <taxon>Bacteroidota</taxon>
        <taxon>Chitinophagia</taxon>
        <taxon>Chitinophagales</taxon>
        <taxon>Chitinophagaceae</taxon>
        <taxon>Chitinophaga</taxon>
    </lineage>
</organism>
<dbReference type="InterPro" id="IPR003593">
    <property type="entry name" value="AAA+_ATPase"/>
</dbReference>
<accession>A0ABS3Y7N4</accession>
<dbReference type="Proteomes" id="UP000679126">
    <property type="component" value="Unassembled WGS sequence"/>
</dbReference>
<comment type="similarity">
    <text evidence="1">Belongs to the AAA ATPase family.</text>
</comment>
<feature type="domain" description="AAA+ ATPase" evidence="4">
    <location>
        <begin position="247"/>
        <end position="379"/>
    </location>
</feature>
<protein>
    <submittedName>
        <fullName evidence="5">ATP-binding protein</fullName>
    </submittedName>
</protein>
<dbReference type="GO" id="GO:0005524">
    <property type="term" value="F:ATP binding"/>
    <property type="evidence" value="ECO:0007669"/>
    <property type="project" value="UniProtKB-KW"/>
</dbReference>
<dbReference type="EMBL" id="JAGHKP010000001">
    <property type="protein sequence ID" value="MBO9150681.1"/>
    <property type="molecule type" value="Genomic_DNA"/>
</dbReference>
<dbReference type="PANTHER" id="PTHR23073">
    <property type="entry name" value="26S PROTEASOME REGULATORY SUBUNIT"/>
    <property type="match status" value="1"/>
</dbReference>
<dbReference type="Pfam" id="PF00004">
    <property type="entry name" value="AAA"/>
    <property type="match status" value="1"/>
</dbReference>
<proteinExistence type="inferred from homology"/>
<gene>
    <name evidence="5" type="ORF">J7I43_00560</name>
</gene>
<dbReference type="InterPro" id="IPR050221">
    <property type="entry name" value="26S_Proteasome_ATPase"/>
</dbReference>
<evidence type="ECO:0000256" key="1">
    <source>
        <dbReference type="ARBA" id="ARBA00006914"/>
    </source>
</evidence>
<dbReference type="SMART" id="SM00382">
    <property type="entry name" value="AAA"/>
    <property type="match status" value="1"/>
</dbReference>
<sequence>MLKPSNITPPRVTSNGVHGPYLVAALEYLRVFAHARLAAHFKGETMTVPEMPQPPATDETSFSKFIRHSQTAPEELVLLMSALAPFVLSGFFDQLIQQFLPQGGEFPEFGGVKGTSHRGTLATGETVMFLLAGTDAALRLRTLPLFSEESYFFRYKMLSIDTVRPGEPPLSGRLVLDPEYSEVFTTGRIGLPRLSMHFPAEHITTMMEWDDLVLPDGVWKQIRELESWIKHHDTLMHDWGMKRKLKPGYRVLFYGPPGTGKTLTATLLGKYTGREVFRIDLSMVISKYIGETEKNLASLFDKAEHKNWILFFDEADAIFGKRTGVRDAHDKYANQEVSYLLQRIEMHSGLTILASNFKNNMDDAFIRRFSSIIYFPPPRPEERLKLLLKAFPGEVKLKKDVDLPAIAEAHELTGSHIMNMVQYVCLNALEKGDLALSHQDILAGVKRELEKEGK</sequence>
<dbReference type="CDD" id="cd19481">
    <property type="entry name" value="RecA-like_protease"/>
    <property type="match status" value="1"/>
</dbReference>
<keyword evidence="2" id="KW-0547">Nucleotide-binding</keyword>
<dbReference type="Gene3D" id="3.40.50.300">
    <property type="entry name" value="P-loop containing nucleotide triphosphate hydrolases"/>
    <property type="match status" value="1"/>
</dbReference>
<name>A0ABS3Y7N4_9BACT</name>
<keyword evidence="6" id="KW-1185">Reference proteome</keyword>
<comment type="caution">
    <text evidence="5">The sequence shown here is derived from an EMBL/GenBank/DDBJ whole genome shotgun (WGS) entry which is preliminary data.</text>
</comment>
<keyword evidence="3 5" id="KW-0067">ATP-binding</keyword>
<dbReference type="SUPFAM" id="SSF52540">
    <property type="entry name" value="P-loop containing nucleoside triphosphate hydrolases"/>
    <property type="match status" value="1"/>
</dbReference>
<dbReference type="InterPro" id="IPR003959">
    <property type="entry name" value="ATPase_AAA_core"/>
</dbReference>
<evidence type="ECO:0000313" key="6">
    <source>
        <dbReference type="Proteomes" id="UP000679126"/>
    </source>
</evidence>
<evidence type="ECO:0000259" key="4">
    <source>
        <dbReference type="SMART" id="SM00382"/>
    </source>
</evidence>
<evidence type="ECO:0000313" key="5">
    <source>
        <dbReference type="EMBL" id="MBO9150681.1"/>
    </source>
</evidence>
<evidence type="ECO:0000256" key="3">
    <source>
        <dbReference type="ARBA" id="ARBA00022840"/>
    </source>
</evidence>